<evidence type="ECO:0000313" key="1">
    <source>
        <dbReference type="EMBL" id="MDW3780131.1"/>
    </source>
</evidence>
<dbReference type="Proteomes" id="UP001276300">
    <property type="component" value="Unassembled WGS sequence"/>
</dbReference>
<proteinExistence type="predicted"/>
<dbReference type="EMBL" id="JAUEQX010000029">
    <property type="protein sequence ID" value="MDW3780131.1"/>
    <property type="molecule type" value="Genomic_DNA"/>
</dbReference>
<dbReference type="RefSeq" id="WP_052284084.1">
    <property type="nucleotide sequence ID" value="NZ_JALKUP010000001.1"/>
</dbReference>
<accession>A0AAW9CD12</accession>
<dbReference type="AlphaFoldDB" id="A0AAW9CD12"/>
<sequence length="61" mass="7017">MIDFARRPARQQAVKLSCFAARPARQQAVKLNLIEVWIRRLCYFLAQKGDPAADQQPVKSF</sequence>
<reference evidence="1" key="1">
    <citation type="journal article" date="2023" name="J Glob Antimicrob Resist">
        <title>Emergence of NDM-1 and KPC-3 carbapenemases in Kluyvera cryocrescens: Investigating genetic heterogeneity and acquisition routes of blaNDM-1 in Enterobacterales species in Portugal.</title>
        <authorList>
            <person name="Loiodice M."/>
            <person name="Ribeiro M."/>
            <person name="Peixe L."/>
            <person name="Novais A."/>
        </authorList>
    </citation>
    <scope>NUCLEOTIDE SEQUENCE</scope>
    <source>
        <strain evidence="1">K629</strain>
    </source>
</reference>
<name>A0AAW9CD12_KLUCR</name>
<protein>
    <submittedName>
        <fullName evidence="1">Uncharacterized protein</fullName>
    </submittedName>
</protein>
<comment type="caution">
    <text evidence="1">The sequence shown here is derived from an EMBL/GenBank/DDBJ whole genome shotgun (WGS) entry which is preliminary data.</text>
</comment>
<evidence type="ECO:0000313" key="2">
    <source>
        <dbReference type="Proteomes" id="UP001276300"/>
    </source>
</evidence>
<gene>
    <name evidence="1" type="ORF">QWU01_25385</name>
</gene>
<organism evidence="1 2">
    <name type="scientific">Kluyvera cryocrescens</name>
    <name type="common">Kluyvera citrophila</name>
    <dbReference type="NCBI Taxonomy" id="580"/>
    <lineage>
        <taxon>Bacteria</taxon>
        <taxon>Pseudomonadati</taxon>
        <taxon>Pseudomonadota</taxon>
        <taxon>Gammaproteobacteria</taxon>
        <taxon>Enterobacterales</taxon>
        <taxon>Enterobacteriaceae</taxon>
        <taxon>Kluyvera</taxon>
    </lineage>
</organism>